<evidence type="ECO:0000313" key="3">
    <source>
        <dbReference type="Proteomes" id="UP000030678"/>
    </source>
</evidence>
<feature type="compositionally biased region" description="Polar residues" evidence="1">
    <location>
        <begin position="158"/>
        <end position="190"/>
    </location>
</feature>
<dbReference type="Proteomes" id="UP000030678">
    <property type="component" value="Unassembled WGS sequence"/>
</dbReference>
<sequence length="727" mass="78758">MDASHLDDKMDVASSPFRHVDDIDIELDSVRESSVIGSVQDEMIDDAAVAADAVSDVMQDEFDEALADDDMFDDTRQGPPEQQDPDYNMDGSIEEVQRDEDEDILYEDEDDITSGPPQNDAIVEYDSNQTSQGYLEAAAEVVLEDLDHQTEPNERQDFPTNESESLPVSGSTVTGDQLANNLDQDQSLNVSEEYLGETREEQAHQQHDALPRSPEDPNQVEPAEEQNEPQGSLEELHEPQARAEPDESLVSADAGEPGQQQHEVSAKSNADTEVPKTMHPITLYYLEEEMSLFPPMLGDASSVYFLSDSSLAFEPLDKLLAACREILVGTLDHHDELVLDVPGLGLHICEDSKYAAQITLAQIIDVYLRLCHNDEGQEAQPLYCHLSSRVSLASQYAYLAAASGEGKTYAEIAADHSHSPELEDEETAVADQKQAMDSSHPSTGAEALATGDQTDNLLSKDIAENSDKPDLFDLEDQAQNDAAAQITATTVDAPPPDADNSETLAGTDTSEQVGLHGDDYPRNGEQEDGYDEVPIPESAGDEPEQGPGETDRSYEDRDDETNSSHTVDGDPDEASLQADGAGNSGAEISGSGHGPVQGDDVFPPEDGIVEPDSGYGPYDDEELFPAPQDDVGVREPDVTADIPAGDQNTTLQDLAAQDPPQDVVSSTNFDDLHGQEKPQSASTASIPTLDNLSPPITPKQAKRKAEDADELLFLDLDTPDPKRRRSS</sequence>
<accession>V9CZG8</accession>
<feature type="compositionally biased region" description="Polar residues" evidence="1">
    <location>
        <begin position="677"/>
        <end position="691"/>
    </location>
</feature>
<dbReference type="VEuPathDB" id="FungiDB:G647_09045"/>
<evidence type="ECO:0000256" key="1">
    <source>
        <dbReference type="SAM" id="MobiDB-lite"/>
    </source>
</evidence>
<dbReference type="RefSeq" id="XP_008731572.1">
    <property type="nucleotide sequence ID" value="XM_008733350.1"/>
</dbReference>
<feature type="compositionally biased region" description="Basic and acidic residues" evidence="1">
    <location>
        <begin position="516"/>
        <end position="525"/>
    </location>
</feature>
<feature type="region of interest" description="Disordered" evidence="1">
    <location>
        <begin position="60"/>
        <end position="273"/>
    </location>
</feature>
<proteinExistence type="predicted"/>
<name>V9CZG8_9EURO</name>
<feature type="compositionally biased region" description="Basic and acidic residues" evidence="1">
    <location>
        <begin position="145"/>
        <end position="157"/>
    </location>
</feature>
<dbReference type="HOGENOM" id="CLU_375985_0_0_1"/>
<feature type="compositionally biased region" description="Basic and acidic residues" evidence="1">
    <location>
        <begin position="196"/>
        <end position="215"/>
    </location>
</feature>
<dbReference type="GeneID" id="19987538"/>
<feature type="region of interest" description="Disordered" evidence="1">
    <location>
        <begin position="416"/>
        <end position="452"/>
    </location>
</feature>
<feature type="compositionally biased region" description="Acidic residues" evidence="1">
    <location>
        <begin position="97"/>
        <end position="112"/>
    </location>
</feature>
<gene>
    <name evidence="2" type="ORF">G647_09045</name>
</gene>
<feature type="compositionally biased region" description="Polar residues" evidence="1">
    <location>
        <begin position="258"/>
        <end position="271"/>
    </location>
</feature>
<dbReference type="InterPro" id="IPR018822">
    <property type="entry name" value="UPF0646"/>
</dbReference>
<reference evidence="2 3" key="1">
    <citation type="submission" date="2013-03" db="EMBL/GenBank/DDBJ databases">
        <title>The Genome Sequence of Cladophialophora carrionii CBS 160.54.</title>
        <authorList>
            <consortium name="The Broad Institute Genomics Platform"/>
            <person name="Cuomo C."/>
            <person name="de Hoog S."/>
            <person name="Gorbushina A."/>
            <person name="Walker B."/>
            <person name="Young S.K."/>
            <person name="Zeng Q."/>
            <person name="Gargeya S."/>
            <person name="Fitzgerald M."/>
            <person name="Haas B."/>
            <person name="Abouelleil A."/>
            <person name="Allen A.W."/>
            <person name="Alvarado L."/>
            <person name="Arachchi H.M."/>
            <person name="Berlin A.M."/>
            <person name="Chapman S.B."/>
            <person name="Gainer-Dewar J."/>
            <person name="Goldberg J."/>
            <person name="Griggs A."/>
            <person name="Gujja S."/>
            <person name="Hansen M."/>
            <person name="Howarth C."/>
            <person name="Imamovic A."/>
            <person name="Ireland A."/>
            <person name="Larimer J."/>
            <person name="McCowan C."/>
            <person name="Murphy C."/>
            <person name="Pearson M."/>
            <person name="Poon T.W."/>
            <person name="Priest M."/>
            <person name="Roberts A."/>
            <person name="Saif S."/>
            <person name="Shea T."/>
            <person name="Sisk P."/>
            <person name="Sykes S."/>
            <person name="Wortman J."/>
            <person name="Nusbaum C."/>
            <person name="Birren B."/>
        </authorList>
    </citation>
    <scope>NUCLEOTIDE SEQUENCE [LARGE SCALE GENOMIC DNA]</scope>
    <source>
        <strain evidence="2 3">CBS 160.54</strain>
    </source>
</reference>
<organism evidence="2 3">
    <name type="scientific">Cladophialophora carrionii CBS 160.54</name>
    <dbReference type="NCBI Taxonomy" id="1279043"/>
    <lineage>
        <taxon>Eukaryota</taxon>
        <taxon>Fungi</taxon>
        <taxon>Dikarya</taxon>
        <taxon>Ascomycota</taxon>
        <taxon>Pezizomycotina</taxon>
        <taxon>Eurotiomycetes</taxon>
        <taxon>Chaetothyriomycetidae</taxon>
        <taxon>Chaetothyriales</taxon>
        <taxon>Herpotrichiellaceae</taxon>
        <taxon>Cladophialophora</taxon>
    </lineage>
</organism>
<protein>
    <submittedName>
        <fullName evidence="2">Uncharacterized protein</fullName>
    </submittedName>
</protein>
<feature type="compositionally biased region" description="Basic and acidic residues" evidence="1">
    <location>
        <begin position="234"/>
        <end position="245"/>
    </location>
</feature>
<feature type="region of interest" description="Disordered" evidence="1">
    <location>
        <begin position="489"/>
        <end position="727"/>
    </location>
</feature>
<evidence type="ECO:0000313" key="2">
    <source>
        <dbReference type="EMBL" id="ETI20030.1"/>
    </source>
</evidence>
<feature type="compositionally biased region" description="Polar residues" evidence="1">
    <location>
        <begin position="501"/>
        <end position="512"/>
    </location>
</feature>
<dbReference type="Pfam" id="PF10336">
    <property type="entry name" value="DUF2420"/>
    <property type="match status" value="1"/>
</dbReference>
<dbReference type="AlphaFoldDB" id="V9CZG8"/>
<dbReference type="EMBL" id="KB822709">
    <property type="protein sequence ID" value="ETI20030.1"/>
    <property type="molecule type" value="Genomic_DNA"/>
</dbReference>
<dbReference type="OrthoDB" id="5339076at2759"/>
<feature type="compositionally biased region" description="Acidic residues" evidence="1">
    <location>
        <begin position="60"/>
        <end position="72"/>
    </location>
</feature>